<dbReference type="Pfam" id="PF05592">
    <property type="entry name" value="Bac_rhamnosid"/>
    <property type="match status" value="1"/>
</dbReference>
<dbReference type="SUPFAM" id="SSF48208">
    <property type="entry name" value="Six-hairpin glycosidases"/>
    <property type="match status" value="1"/>
</dbReference>
<dbReference type="InterPro" id="IPR013737">
    <property type="entry name" value="Bac_rhamnosid_N"/>
</dbReference>
<gene>
    <name evidence="8" type="ORF">FPZ08_21315</name>
</gene>
<comment type="catalytic activity">
    <reaction evidence="1">
        <text>Hydrolysis of terminal non-reducing alpha-L-rhamnose residues in alpha-L-rhamnosides.</text>
        <dbReference type="EC" id="3.2.1.40"/>
    </reaction>
</comment>
<reference evidence="8 9" key="1">
    <citation type="submission" date="2019-07" db="EMBL/GenBank/DDBJ databases">
        <title>Full genome sequence of Devosia sp. Gsoil 520.</title>
        <authorList>
            <person name="Im W.-T."/>
        </authorList>
    </citation>
    <scope>NUCLEOTIDE SEQUENCE [LARGE SCALE GENOMIC DNA]</scope>
    <source>
        <strain evidence="8 9">Gsoil 520</strain>
    </source>
</reference>
<dbReference type="PANTHER" id="PTHR33307:SF6">
    <property type="entry name" value="ALPHA-RHAMNOSIDASE (EUROFUNG)-RELATED"/>
    <property type="match status" value="1"/>
</dbReference>
<dbReference type="AlphaFoldDB" id="A0A5B8M051"/>
<feature type="domain" description="Alpha-L-rhamnosidase C-terminal" evidence="7">
    <location>
        <begin position="698"/>
        <end position="760"/>
    </location>
</feature>
<dbReference type="InterPro" id="IPR035396">
    <property type="entry name" value="Bac_rhamnosid6H"/>
</dbReference>
<dbReference type="EC" id="3.2.1.40" evidence="2"/>
<name>A0A5B8M051_9HYPH</name>
<evidence type="ECO:0000313" key="8">
    <source>
        <dbReference type="EMBL" id="QDZ13052.1"/>
    </source>
</evidence>
<accession>A0A5B8M051</accession>
<protein>
    <recommendedName>
        <fullName evidence="2">alpha-L-rhamnosidase</fullName>
        <ecNumber evidence="2">3.2.1.40</ecNumber>
    </recommendedName>
</protein>
<dbReference type="Pfam" id="PF08531">
    <property type="entry name" value="Bac_rhamnosid_N"/>
    <property type="match status" value="1"/>
</dbReference>
<feature type="domain" description="Alpha-L-rhamnosidase concanavalin-like" evidence="4">
    <location>
        <begin position="234"/>
        <end position="324"/>
    </location>
</feature>
<evidence type="ECO:0000313" key="9">
    <source>
        <dbReference type="Proteomes" id="UP000315364"/>
    </source>
</evidence>
<evidence type="ECO:0000256" key="1">
    <source>
        <dbReference type="ARBA" id="ARBA00001445"/>
    </source>
</evidence>
<evidence type="ECO:0000256" key="3">
    <source>
        <dbReference type="ARBA" id="ARBA00022801"/>
    </source>
</evidence>
<dbReference type="Gene3D" id="2.60.420.10">
    <property type="entry name" value="Maltose phosphorylase, domain 3"/>
    <property type="match status" value="1"/>
</dbReference>
<feature type="domain" description="Bacterial alpha-L-rhamnosidase N-terminal" evidence="5">
    <location>
        <begin position="67"/>
        <end position="195"/>
    </location>
</feature>
<dbReference type="InterPro" id="IPR016007">
    <property type="entry name" value="Alpha_rhamnosid"/>
</dbReference>
<dbReference type="Gene3D" id="1.50.10.10">
    <property type="match status" value="1"/>
</dbReference>
<feature type="domain" description="Alpha-L-rhamnosidase six-hairpin glycosidase" evidence="6">
    <location>
        <begin position="338"/>
        <end position="690"/>
    </location>
</feature>
<evidence type="ECO:0000259" key="4">
    <source>
        <dbReference type="Pfam" id="PF05592"/>
    </source>
</evidence>
<dbReference type="KEGG" id="dea:FPZ08_21315"/>
<dbReference type="GO" id="GO:0005975">
    <property type="term" value="P:carbohydrate metabolic process"/>
    <property type="evidence" value="ECO:0007669"/>
    <property type="project" value="InterPro"/>
</dbReference>
<dbReference type="InterPro" id="IPR008902">
    <property type="entry name" value="Rhamnosid_concanavalin"/>
</dbReference>
<dbReference type="Pfam" id="PF17390">
    <property type="entry name" value="Bac_rhamnosid_C"/>
    <property type="match status" value="1"/>
</dbReference>
<dbReference type="InterPro" id="IPR008928">
    <property type="entry name" value="6-hairpin_glycosidase_sf"/>
</dbReference>
<evidence type="ECO:0000259" key="5">
    <source>
        <dbReference type="Pfam" id="PF08531"/>
    </source>
</evidence>
<dbReference type="InterPro" id="IPR012341">
    <property type="entry name" value="6hp_glycosidase-like_sf"/>
</dbReference>
<proteinExistence type="predicted"/>
<organism evidence="8 9">
    <name type="scientific">Devosia ginsengisoli</name>
    <dbReference type="NCBI Taxonomy" id="400770"/>
    <lineage>
        <taxon>Bacteria</taxon>
        <taxon>Pseudomonadati</taxon>
        <taxon>Pseudomonadota</taxon>
        <taxon>Alphaproteobacteria</taxon>
        <taxon>Hyphomicrobiales</taxon>
        <taxon>Devosiaceae</taxon>
        <taxon>Devosia</taxon>
    </lineage>
</organism>
<dbReference type="EMBL" id="CP042304">
    <property type="protein sequence ID" value="QDZ13052.1"/>
    <property type="molecule type" value="Genomic_DNA"/>
</dbReference>
<dbReference type="Proteomes" id="UP000315364">
    <property type="component" value="Chromosome"/>
</dbReference>
<keyword evidence="9" id="KW-1185">Reference proteome</keyword>
<dbReference type="Pfam" id="PF17389">
    <property type="entry name" value="Bac_rhamnosid6H"/>
    <property type="match status" value="1"/>
</dbReference>
<dbReference type="PIRSF" id="PIRSF010631">
    <property type="entry name" value="A-rhamnsds"/>
    <property type="match status" value="1"/>
</dbReference>
<evidence type="ECO:0000256" key="2">
    <source>
        <dbReference type="ARBA" id="ARBA00012652"/>
    </source>
</evidence>
<dbReference type="InterPro" id="IPR035398">
    <property type="entry name" value="Bac_rhamnosid_C"/>
</dbReference>
<dbReference type="GO" id="GO:0030596">
    <property type="term" value="F:alpha-L-rhamnosidase activity"/>
    <property type="evidence" value="ECO:0007669"/>
    <property type="project" value="UniProtKB-EC"/>
</dbReference>
<dbReference type="OrthoDB" id="9761045at2"/>
<sequence length="808" mass="88149">MARVDARPIGRTFVNHVLPRAAALAATSHKHAWTAQMVRPLADKGVETPASFLAKSFTLDGVGGSEVLYISALGLYRCFINGHRVGNDLLTPGWTSYDSRLSYQTYAVVDLLVPGENRIEIWLADGWLRSQMMWGKAPIFNTWGSEIAAIAELHSGKGDGAPLLVTEASWESGELPVRKSGIYFGEIFDARFTPKITAGSAAIAFDTSKLIAHETTPVRELAPLPVVRSWTDAEGRTVYDFGQNSGGYVAFDVTGEAGATVTVEHAEVLNEHGDFYNVNFRTAAARLEYTLAGTGTEHYRPYFTFQGFRYARVTITGTAKLDSVVSVPISSVTAVKAAFISGNDLVNRLVLNTVWSQRANFIEVPTDCPQRDERLGWTGDAQVFAGTAAYFGEVQGFFHKWMRDLMADQRPDGAVPHVVPDPTKLNPGDYPGFYGSTGWGDAVAVIPWQLYLHYGDEAFLGEALPAMVKWVDFVWSISDGPVVSPPREWGGRGFSFGDWLQPGGPSAKPLPTIGDDAAATIYLFITSTLVARIARITGNTDIATRLEKMAAEVKAAFAREFITPSGRLAYDDQTSYALAFLHDLIPEDKREAAKHYFKATIARADGRIGTGFIGTPALLPALVKIGEIGLAADVFLQEEVPGWLYQVKMGATTIWERWDAIQADGSIYNPQMNSYNHYAYGAVCQWLLEGVAGFRPDETEPGFATVVFEPTIIADLSPVKASHASPKGDIRAEWTAEADQVRYEVEVPAGSRGLLRLKPDYSNARVDGAAWDGKGDYTLASGTHTVTFTYTPVARKARAEHSINARTP</sequence>
<dbReference type="PANTHER" id="PTHR33307">
    <property type="entry name" value="ALPHA-RHAMNOSIDASE (EUROFUNG)"/>
    <property type="match status" value="1"/>
</dbReference>
<dbReference type="Gene3D" id="2.60.120.260">
    <property type="entry name" value="Galactose-binding domain-like"/>
    <property type="match status" value="2"/>
</dbReference>
<keyword evidence="3" id="KW-0378">Hydrolase</keyword>
<evidence type="ECO:0000259" key="7">
    <source>
        <dbReference type="Pfam" id="PF17390"/>
    </source>
</evidence>
<evidence type="ECO:0000259" key="6">
    <source>
        <dbReference type="Pfam" id="PF17389"/>
    </source>
</evidence>